<proteinExistence type="inferred from homology"/>
<dbReference type="FunFam" id="2.60.40.10:FF:000458">
    <property type="entry name" value="Molecular chaperone FimC"/>
    <property type="match status" value="1"/>
</dbReference>
<evidence type="ECO:0000256" key="4">
    <source>
        <dbReference type="ARBA" id="ARBA00022729"/>
    </source>
</evidence>
<organism evidence="12 13">
    <name type="scientific">Chromobacterium amazonense</name>
    <dbReference type="NCBI Taxonomy" id="1382803"/>
    <lineage>
        <taxon>Bacteria</taxon>
        <taxon>Pseudomonadati</taxon>
        <taxon>Pseudomonadota</taxon>
        <taxon>Betaproteobacteria</taxon>
        <taxon>Neisseriales</taxon>
        <taxon>Chromobacteriaceae</taxon>
        <taxon>Chromobacterium</taxon>
    </lineage>
</organism>
<dbReference type="InterPro" id="IPR013783">
    <property type="entry name" value="Ig-like_fold"/>
</dbReference>
<feature type="domain" description="Pili assembly chaperone C-terminal" evidence="11">
    <location>
        <begin position="178"/>
        <end position="241"/>
    </location>
</feature>
<dbReference type="InterPro" id="IPR008962">
    <property type="entry name" value="PapD-like_sf"/>
</dbReference>
<dbReference type="PROSITE" id="PS00635">
    <property type="entry name" value="PILI_CHAPERONE"/>
    <property type="match status" value="1"/>
</dbReference>
<evidence type="ECO:0000256" key="6">
    <source>
        <dbReference type="ARBA" id="ARBA00023186"/>
    </source>
</evidence>
<dbReference type="Proteomes" id="UP000239469">
    <property type="component" value="Unassembled WGS sequence"/>
</dbReference>
<gene>
    <name evidence="12" type="ORF">BUE93_16030</name>
</gene>
<dbReference type="InterPro" id="IPR001829">
    <property type="entry name" value="Pili_assmbl_chaperone_bac"/>
</dbReference>
<evidence type="ECO:0000256" key="5">
    <source>
        <dbReference type="ARBA" id="ARBA00022764"/>
    </source>
</evidence>
<dbReference type="Pfam" id="PF00345">
    <property type="entry name" value="PapD_N"/>
    <property type="match status" value="1"/>
</dbReference>
<dbReference type="SUPFAM" id="SSF49354">
    <property type="entry name" value="PapD-like"/>
    <property type="match status" value="1"/>
</dbReference>
<dbReference type="InterPro" id="IPR018046">
    <property type="entry name" value="Pili_assmbl_chaperone_CS"/>
</dbReference>
<dbReference type="PANTHER" id="PTHR30251:SF2">
    <property type="entry name" value="FIMBRIAL CHAPERONE YADV-RELATED"/>
    <property type="match status" value="1"/>
</dbReference>
<dbReference type="InterPro" id="IPR050643">
    <property type="entry name" value="Periplasmic_pilus_chap"/>
</dbReference>
<dbReference type="GO" id="GO:0071555">
    <property type="term" value="P:cell wall organization"/>
    <property type="evidence" value="ECO:0007669"/>
    <property type="project" value="InterPro"/>
</dbReference>
<keyword evidence="5" id="KW-0574">Periplasm</keyword>
<evidence type="ECO:0000256" key="9">
    <source>
        <dbReference type="SAM" id="SignalP"/>
    </source>
</evidence>
<evidence type="ECO:0000259" key="10">
    <source>
        <dbReference type="Pfam" id="PF00345"/>
    </source>
</evidence>
<dbReference type="Gene3D" id="2.60.40.10">
    <property type="entry name" value="Immunoglobulins"/>
    <property type="match status" value="2"/>
</dbReference>
<dbReference type="InterPro" id="IPR016147">
    <property type="entry name" value="Pili_assmbl_chaperone_N"/>
</dbReference>
<evidence type="ECO:0000313" key="12">
    <source>
        <dbReference type="EMBL" id="PRP69299.1"/>
    </source>
</evidence>
<dbReference type="PROSITE" id="PS51257">
    <property type="entry name" value="PROKAR_LIPOPROTEIN"/>
    <property type="match status" value="1"/>
</dbReference>
<accession>A0A2S9X0Q1</accession>
<feature type="domain" description="Pili assembly chaperone N-terminal" evidence="10">
    <location>
        <begin position="26"/>
        <end position="149"/>
    </location>
</feature>
<dbReference type="Pfam" id="PF02753">
    <property type="entry name" value="PapD_C"/>
    <property type="match status" value="1"/>
</dbReference>
<sequence length="250" mass="27167">MKQAVWQKIVALVMAGALWSSCALASVVISSTRVIYKADDREVTVKVNNPGKEPALVQVWADRGNEKSVPNTADAPFLIMPPIFRIDPAKGQTIRLTFTGADLPTDRESVFWLNVLDIPPLPKKSSEQQNFMQVAFRSRIKLFYRPESLAGNPDDAAGQLVWTLKPQDGGKGYVLHAVNASAFHVSLNRALLAAGTRQYETDGGMVPPGGSHDFLVKNLKGKPEGNLSLSYESINDYGAPVSHAAAKLEP</sequence>
<reference evidence="12 13" key="1">
    <citation type="submission" date="2017-01" db="EMBL/GenBank/DDBJ databases">
        <title>New insights into the genetic diversity of Chromobacterium isolated from tropical freshwater lake.</title>
        <authorList>
            <person name="Santos A.B."/>
            <person name="Nascimento A.M."/>
            <person name="Da Silva P.C."/>
        </authorList>
    </citation>
    <scope>NUCLEOTIDE SEQUENCE [LARGE SCALE GENOMIC DNA]</scope>
    <source>
        <strain evidence="12 13">56AF</strain>
    </source>
</reference>
<feature type="chain" id="PRO_5015749278" evidence="9">
    <location>
        <begin position="26"/>
        <end position="250"/>
    </location>
</feature>
<dbReference type="AlphaFoldDB" id="A0A2S9X0Q1"/>
<dbReference type="PANTHER" id="PTHR30251">
    <property type="entry name" value="PILUS ASSEMBLY CHAPERONE"/>
    <property type="match status" value="1"/>
</dbReference>
<dbReference type="InterPro" id="IPR036316">
    <property type="entry name" value="Pili_assmbl_chap_C_dom_sf"/>
</dbReference>
<comment type="subcellular location">
    <subcellularLocation>
        <location evidence="1 8">Periplasm</location>
    </subcellularLocation>
</comment>
<dbReference type="InterPro" id="IPR016148">
    <property type="entry name" value="Pili_assmbl_chaperone_C"/>
</dbReference>
<name>A0A2S9X0Q1_9NEIS</name>
<evidence type="ECO:0000256" key="1">
    <source>
        <dbReference type="ARBA" id="ARBA00004418"/>
    </source>
</evidence>
<keyword evidence="7" id="KW-0393">Immunoglobulin domain</keyword>
<keyword evidence="3" id="KW-1029">Fimbrium biogenesis</keyword>
<keyword evidence="4 9" id="KW-0732">Signal</keyword>
<protein>
    <submittedName>
        <fullName evidence="12">Molecular chaperone EcpD</fullName>
    </submittedName>
</protein>
<evidence type="ECO:0000256" key="2">
    <source>
        <dbReference type="ARBA" id="ARBA00007399"/>
    </source>
</evidence>
<keyword evidence="6 8" id="KW-0143">Chaperone</keyword>
<comment type="similarity">
    <text evidence="2 8">Belongs to the periplasmic pilus chaperone family.</text>
</comment>
<evidence type="ECO:0000259" key="11">
    <source>
        <dbReference type="Pfam" id="PF02753"/>
    </source>
</evidence>
<dbReference type="SUPFAM" id="SSF49584">
    <property type="entry name" value="Periplasmic chaperone C-domain"/>
    <property type="match status" value="1"/>
</dbReference>
<comment type="caution">
    <text evidence="12">The sequence shown here is derived from an EMBL/GenBank/DDBJ whole genome shotgun (WGS) entry which is preliminary data.</text>
</comment>
<feature type="signal peptide" evidence="9">
    <location>
        <begin position="1"/>
        <end position="25"/>
    </location>
</feature>
<dbReference type="GO" id="GO:0030288">
    <property type="term" value="C:outer membrane-bounded periplasmic space"/>
    <property type="evidence" value="ECO:0007669"/>
    <property type="project" value="InterPro"/>
</dbReference>
<dbReference type="PRINTS" id="PR00969">
    <property type="entry name" value="CHAPERONPILI"/>
</dbReference>
<dbReference type="EMBL" id="MTBD01000030">
    <property type="protein sequence ID" value="PRP69299.1"/>
    <property type="molecule type" value="Genomic_DNA"/>
</dbReference>
<dbReference type="OrthoDB" id="9131059at2"/>
<evidence type="ECO:0000313" key="13">
    <source>
        <dbReference type="Proteomes" id="UP000239469"/>
    </source>
</evidence>
<evidence type="ECO:0000256" key="3">
    <source>
        <dbReference type="ARBA" id="ARBA00022558"/>
    </source>
</evidence>
<evidence type="ECO:0000256" key="8">
    <source>
        <dbReference type="RuleBase" id="RU003918"/>
    </source>
</evidence>
<evidence type="ECO:0000256" key="7">
    <source>
        <dbReference type="ARBA" id="ARBA00023319"/>
    </source>
</evidence>